<evidence type="ECO:0000313" key="9">
    <source>
        <dbReference type="Proteomes" id="UP001499974"/>
    </source>
</evidence>
<dbReference type="CDD" id="cd06171">
    <property type="entry name" value="Sigma70_r4"/>
    <property type="match status" value="1"/>
</dbReference>
<evidence type="ECO:0000256" key="3">
    <source>
        <dbReference type="ARBA" id="ARBA00023082"/>
    </source>
</evidence>
<dbReference type="InterPro" id="IPR014325">
    <property type="entry name" value="RNA_pol_sigma-E_actinobac"/>
</dbReference>
<evidence type="ECO:0000256" key="1">
    <source>
        <dbReference type="ARBA" id="ARBA00010641"/>
    </source>
</evidence>
<keyword evidence="5" id="KW-0804">Transcription</keyword>
<sequence length="171" mass="19090">MIPSRDRRAFDEFVATSADRLVRTAYLLCGDRGHAEDLVQTALLRTARRWRTARRQPEAYARRVVVNLSKDRWRDLARRPAEAPLEGAEATASIGVVDGLLDRDELLRATAQLPSGQRAVLVLRYFDDLSVEETAATLGCSTGTVKSQTSRALDRLRVALTPQKENADVDR</sequence>
<dbReference type="RefSeq" id="WP_345520985.1">
    <property type="nucleotide sequence ID" value="NZ_BAABKM010000002.1"/>
</dbReference>
<evidence type="ECO:0000259" key="6">
    <source>
        <dbReference type="Pfam" id="PF04542"/>
    </source>
</evidence>
<dbReference type="Proteomes" id="UP001499974">
    <property type="component" value="Unassembled WGS sequence"/>
</dbReference>
<dbReference type="PANTHER" id="PTHR43133">
    <property type="entry name" value="RNA POLYMERASE ECF-TYPE SIGMA FACTO"/>
    <property type="match status" value="1"/>
</dbReference>
<keyword evidence="2" id="KW-0805">Transcription regulation</keyword>
<evidence type="ECO:0000256" key="4">
    <source>
        <dbReference type="ARBA" id="ARBA00023125"/>
    </source>
</evidence>
<dbReference type="SUPFAM" id="SSF88946">
    <property type="entry name" value="Sigma2 domain of RNA polymerase sigma factors"/>
    <property type="match status" value="1"/>
</dbReference>
<dbReference type="InterPro" id="IPR013249">
    <property type="entry name" value="RNA_pol_sigma70_r4_t2"/>
</dbReference>
<dbReference type="Gene3D" id="1.10.1740.10">
    <property type="match status" value="1"/>
</dbReference>
<dbReference type="InterPro" id="IPR014284">
    <property type="entry name" value="RNA_pol_sigma-70_dom"/>
</dbReference>
<proteinExistence type="inferred from homology"/>
<dbReference type="InterPro" id="IPR039425">
    <property type="entry name" value="RNA_pol_sigma-70-like"/>
</dbReference>
<comment type="caution">
    <text evidence="8">The sequence shown here is derived from an EMBL/GenBank/DDBJ whole genome shotgun (WGS) entry which is preliminary data.</text>
</comment>
<feature type="domain" description="RNA polymerase sigma-70 region 2" evidence="6">
    <location>
        <begin position="16"/>
        <end position="78"/>
    </location>
</feature>
<dbReference type="NCBIfam" id="TIGR02983">
    <property type="entry name" value="SigE-fam_strep"/>
    <property type="match status" value="1"/>
</dbReference>
<evidence type="ECO:0000259" key="7">
    <source>
        <dbReference type="Pfam" id="PF08281"/>
    </source>
</evidence>
<keyword evidence="3" id="KW-0731">Sigma factor</keyword>
<dbReference type="Pfam" id="PF04542">
    <property type="entry name" value="Sigma70_r2"/>
    <property type="match status" value="1"/>
</dbReference>
<reference evidence="9" key="1">
    <citation type="journal article" date="2019" name="Int. J. Syst. Evol. Microbiol.">
        <title>The Global Catalogue of Microorganisms (GCM) 10K type strain sequencing project: providing services to taxonomists for standard genome sequencing and annotation.</title>
        <authorList>
            <consortium name="The Broad Institute Genomics Platform"/>
            <consortium name="The Broad Institute Genome Sequencing Center for Infectious Disease"/>
            <person name="Wu L."/>
            <person name="Ma J."/>
        </authorList>
    </citation>
    <scope>NUCLEOTIDE SEQUENCE [LARGE SCALE GENOMIC DNA]</scope>
    <source>
        <strain evidence="9">JCM 18531</strain>
    </source>
</reference>
<dbReference type="InterPro" id="IPR007627">
    <property type="entry name" value="RNA_pol_sigma70_r2"/>
</dbReference>
<dbReference type="NCBIfam" id="TIGR02937">
    <property type="entry name" value="sigma70-ECF"/>
    <property type="match status" value="1"/>
</dbReference>
<organism evidence="8 9">
    <name type="scientific">Nocardioides conyzicola</name>
    <dbReference type="NCBI Taxonomy" id="1651781"/>
    <lineage>
        <taxon>Bacteria</taxon>
        <taxon>Bacillati</taxon>
        <taxon>Actinomycetota</taxon>
        <taxon>Actinomycetes</taxon>
        <taxon>Propionibacteriales</taxon>
        <taxon>Nocardioidaceae</taxon>
        <taxon>Nocardioides</taxon>
    </lineage>
</organism>
<dbReference type="InterPro" id="IPR013325">
    <property type="entry name" value="RNA_pol_sigma_r2"/>
</dbReference>
<dbReference type="Pfam" id="PF08281">
    <property type="entry name" value="Sigma70_r4_2"/>
    <property type="match status" value="1"/>
</dbReference>
<evidence type="ECO:0000313" key="8">
    <source>
        <dbReference type="EMBL" id="GAA4701858.1"/>
    </source>
</evidence>
<dbReference type="InterPro" id="IPR013324">
    <property type="entry name" value="RNA_pol_sigma_r3/r4-like"/>
</dbReference>
<feature type="domain" description="RNA polymerase sigma factor 70 region 4 type 2" evidence="7">
    <location>
        <begin position="104"/>
        <end position="156"/>
    </location>
</feature>
<gene>
    <name evidence="8" type="ORF">GCM10023349_18760</name>
</gene>
<evidence type="ECO:0000256" key="5">
    <source>
        <dbReference type="ARBA" id="ARBA00023163"/>
    </source>
</evidence>
<accession>A0ABP8X8H3</accession>
<keyword evidence="9" id="KW-1185">Reference proteome</keyword>
<dbReference type="EMBL" id="BAABKM010000002">
    <property type="protein sequence ID" value="GAA4701858.1"/>
    <property type="molecule type" value="Genomic_DNA"/>
</dbReference>
<dbReference type="Gene3D" id="1.10.10.10">
    <property type="entry name" value="Winged helix-like DNA-binding domain superfamily/Winged helix DNA-binding domain"/>
    <property type="match status" value="1"/>
</dbReference>
<evidence type="ECO:0000256" key="2">
    <source>
        <dbReference type="ARBA" id="ARBA00023015"/>
    </source>
</evidence>
<dbReference type="PANTHER" id="PTHR43133:SF50">
    <property type="entry name" value="ECF RNA POLYMERASE SIGMA FACTOR SIGM"/>
    <property type="match status" value="1"/>
</dbReference>
<protein>
    <submittedName>
        <fullName evidence="8">SigE family RNA polymerase sigma factor</fullName>
    </submittedName>
</protein>
<name>A0ABP8X8H3_9ACTN</name>
<comment type="similarity">
    <text evidence="1">Belongs to the sigma-70 factor family. ECF subfamily.</text>
</comment>
<dbReference type="InterPro" id="IPR036388">
    <property type="entry name" value="WH-like_DNA-bd_sf"/>
</dbReference>
<keyword evidence="4" id="KW-0238">DNA-binding</keyword>
<dbReference type="SUPFAM" id="SSF88659">
    <property type="entry name" value="Sigma3 and sigma4 domains of RNA polymerase sigma factors"/>
    <property type="match status" value="1"/>
</dbReference>